<gene>
    <name evidence="2" type="ORF">OKIOD_LOCUS16747</name>
</gene>
<dbReference type="EMBL" id="OU015567">
    <property type="protein sequence ID" value="CAG5113892.1"/>
    <property type="molecule type" value="Genomic_DNA"/>
</dbReference>
<name>A0ABN7TCE0_OIKDI</name>
<reference evidence="2 3" key="1">
    <citation type="submission" date="2021-04" db="EMBL/GenBank/DDBJ databases">
        <authorList>
            <person name="Bliznina A."/>
        </authorList>
    </citation>
    <scope>NUCLEOTIDE SEQUENCE [LARGE SCALE GENOMIC DNA]</scope>
</reference>
<accession>A0ABN7TCE0</accession>
<dbReference type="InterPro" id="IPR009524">
    <property type="entry name" value="CFAP68"/>
</dbReference>
<proteinExistence type="predicted"/>
<dbReference type="Proteomes" id="UP001158576">
    <property type="component" value="Chromosome 2"/>
</dbReference>
<organism evidence="2 3">
    <name type="scientific">Oikopleura dioica</name>
    <name type="common">Tunicate</name>
    <dbReference type="NCBI Taxonomy" id="34765"/>
    <lineage>
        <taxon>Eukaryota</taxon>
        <taxon>Metazoa</taxon>
        <taxon>Chordata</taxon>
        <taxon>Tunicata</taxon>
        <taxon>Appendicularia</taxon>
        <taxon>Copelata</taxon>
        <taxon>Oikopleuridae</taxon>
        <taxon>Oikopleura</taxon>
    </lineage>
</organism>
<evidence type="ECO:0000313" key="2">
    <source>
        <dbReference type="EMBL" id="CAG5113892.1"/>
    </source>
</evidence>
<keyword evidence="3" id="KW-1185">Reference proteome</keyword>
<feature type="compositionally biased region" description="Basic and acidic residues" evidence="1">
    <location>
        <begin position="120"/>
        <end position="131"/>
    </location>
</feature>
<dbReference type="Pfam" id="PF06608">
    <property type="entry name" value="CFAP68"/>
    <property type="match status" value="1"/>
</dbReference>
<evidence type="ECO:0000313" key="3">
    <source>
        <dbReference type="Proteomes" id="UP001158576"/>
    </source>
</evidence>
<feature type="compositionally biased region" description="Basic and acidic residues" evidence="1">
    <location>
        <begin position="94"/>
        <end position="112"/>
    </location>
</feature>
<evidence type="ECO:0000256" key="1">
    <source>
        <dbReference type="SAM" id="MobiDB-lite"/>
    </source>
</evidence>
<protein>
    <submittedName>
        <fullName evidence="2">Oidioi.mRNA.OKI2018_I69.chr2.g7982.t1.cds</fullName>
    </submittedName>
</protein>
<sequence length="183" mass="21656">MASKPKPVESSVFRSEVRASGFSEVWTHSNDLNKFQQYGWRCTNKEDSYSNNTLVGNWNEIRWDSTECNKRKPIPNKEILEQWNSSYRIGYNKNDQKERNQQRLSQLEESKTTTRSFPRHQPEFDPLDYRKNYDYQSTSRLAYGTPSEEERYAKYKKEEVTGPIIPLNHSFLSQVDNATPRLD</sequence>
<feature type="region of interest" description="Disordered" evidence="1">
    <location>
        <begin position="93"/>
        <end position="131"/>
    </location>
</feature>